<organism evidence="2 3">
    <name type="scientific">Desulfosporosinus metallidurans</name>
    <dbReference type="NCBI Taxonomy" id="1888891"/>
    <lineage>
        <taxon>Bacteria</taxon>
        <taxon>Bacillati</taxon>
        <taxon>Bacillota</taxon>
        <taxon>Clostridia</taxon>
        <taxon>Eubacteriales</taxon>
        <taxon>Desulfitobacteriaceae</taxon>
        <taxon>Desulfosporosinus</taxon>
    </lineage>
</organism>
<dbReference type="InterPro" id="IPR030489">
    <property type="entry name" value="TR_Rrf2-type_CS"/>
</dbReference>
<dbReference type="PROSITE" id="PS01332">
    <property type="entry name" value="HTH_RRF2_1"/>
    <property type="match status" value="1"/>
</dbReference>
<dbReference type="GO" id="GO:0005829">
    <property type="term" value="C:cytosol"/>
    <property type="evidence" value="ECO:0007669"/>
    <property type="project" value="TreeGrafter"/>
</dbReference>
<reference evidence="2 3" key="1">
    <citation type="submission" date="2016-09" db="EMBL/GenBank/DDBJ databases">
        <title>Complete genome of Desulfosporosinus sp. OL.</title>
        <authorList>
            <person name="Mardanov A."/>
            <person name="Beletsky A."/>
            <person name="Panova A."/>
            <person name="Karnachuk O."/>
            <person name="Ravin N."/>
        </authorList>
    </citation>
    <scope>NUCLEOTIDE SEQUENCE [LARGE SCALE GENOMIC DNA]</scope>
    <source>
        <strain evidence="2 3">OL</strain>
    </source>
</reference>
<evidence type="ECO:0000313" key="3">
    <source>
        <dbReference type="Proteomes" id="UP000186102"/>
    </source>
</evidence>
<accession>A0A1Q8QY61</accession>
<gene>
    <name evidence="2" type="ORF">DSOL_1873</name>
</gene>
<dbReference type="PROSITE" id="PS51197">
    <property type="entry name" value="HTH_RRF2_2"/>
    <property type="match status" value="1"/>
</dbReference>
<keyword evidence="1" id="KW-0238">DNA-binding</keyword>
<sequence>MLKLSTKGRYGVKAMFDLAQHMGEGPISLKSIAERQDISEHYLEQLISGLRKAGLVKSVRGAQGGYLLGKEPDKIKVGDIIRVLEGPIAPTDCVSEEDPECCSKAEFCPTRIIWEKVRDSIADVLDSITLETMLEDAKKREADRSLYMYYI</sequence>
<dbReference type="PANTHER" id="PTHR33221">
    <property type="entry name" value="WINGED HELIX-TURN-HELIX TRANSCRIPTIONAL REGULATOR, RRF2 FAMILY"/>
    <property type="match status" value="1"/>
</dbReference>
<dbReference type="SUPFAM" id="SSF46785">
    <property type="entry name" value="Winged helix' DNA-binding domain"/>
    <property type="match status" value="1"/>
</dbReference>
<dbReference type="AlphaFoldDB" id="A0A1Q8QY61"/>
<evidence type="ECO:0000313" key="2">
    <source>
        <dbReference type="EMBL" id="OLN32267.1"/>
    </source>
</evidence>
<evidence type="ECO:0000256" key="1">
    <source>
        <dbReference type="ARBA" id="ARBA00023125"/>
    </source>
</evidence>
<dbReference type="Pfam" id="PF02082">
    <property type="entry name" value="Rrf2"/>
    <property type="match status" value="1"/>
</dbReference>
<dbReference type="STRING" id="1888891.DSOL_1873"/>
<dbReference type="InterPro" id="IPR036390">
    <property type="entry name" value="WH_DNA-bd_sf"/>
</dbReference>
<dbReference type="NCBIfam" id="TIGR00738">
    <property type="entry name" value="rrf2_super"/>
    <property type="match status" value="1"/>
</dbReference>
<dbReference type="Proteomes" id="UP000186102">
    <property type="component" value="Unassembled WGS sequence"/>
</dbReference>
<dbReference type="GO" id="GO:0003677">
    <property type="term" value="F:DNA binding"/>
    <property type="evidence" value="ECO:0007669"/>
    <property type="project" value="UniProtKB-KW"/>
</dbReference>
<dbReference type="PANTHER" id="PTHR33221:SF5">
    <property type="entry name" value="HTH-TYPE TRANSCRIPTIONAL REGULATOR ISCR"/>
    <property type="match status" value="1"/>
</dbReference>
<comment type="caution">
    <text evidence="2">The sequence shown here is derived from an EMBL/GenBank/DDBJ whole genome shotgun (WGS) entry which is preliminary data.</text>
</comment>
<protein>
    <submittedName>
        <fullName evidence="2">Iron-sulfur cluster regulator IscR</fullName>
    </submittedName>
</protein>
<name>A0A1Q8QY61_9FIRM</name>
<dbReference type="FunFam" id="1.10.10.10:FF:000164">
    <property type="entry name" value="Transcriptional regulator, Rrf2 family"/>
    <property type="match status" value="1"/>
</dbReference>
<proteinExistence type="predicted"/>
<keyword evidence="3" id="KW-1185">Reference proteome</keyword>
<dbReference type="GO" id="GO:0003700">
    <property type="term" value="F:DNA-binding transcription factor activity"/>
    <property type="evidence" value="ECO:0007669"/>
    <property type="project" value="TreeGrafter"/>
</dbReference>
<dbReference type="Gene3D" id="1.10.10.10">
    <property type="entry name" value="Winged helix-like DNA-binding domain superfamily/Winged helix DNA-binding domain"/>
    <property type="match status" value="1"/>
</dbReference>
<dbReference type="InterPro" id="IPR000944">
    <property type="entry name" value="Tscrpt_reg_Rrf2"/>
</dbReference>
<dbReference type="InterPro" id="IPR036388">
    <property type="entry name" value="WH-like_DNA-bd_sf"/>
</dbReference>
<dbReference type="EMBL" id="MLBF01000010">
    <property type="protein sequence ID" value="OLN32267.1"/>
    <property type="molecule type" value="Genomic_DNA"/>
</dbReference>